<dbReference type="AlphaFoldDB" id="A0A6N3H3M3"/>
<dbReference type="EMBL" id="CACRTZ010000037">
    <property type="protein sequence ID" value="VYU71707.1"/>
    <property type="molecule type" value="Genomic_DNA"/>
</dbReference>
<sequence length="182" mass="21945">MPVIVRLDEHSPFLKWVEETEHKDWGWLARSPYNFEKIVDHLRGLVKVIVPGGQEVFFRYWDGKWFAEHLRYMGDDWREVMPPFAFYWVNSESFIVHIHAQSEVKKSPWWHVPQALIDTMLEKDQQPIVHNILQFLKDEYPEIYFRFDQEMIAAKVHRIVKNNNSRKEDIIEEVLIALKQAQ</sequence>
<feature type="domain" description="DUF4123" evidence="1">
    <location>
        <begin position="1"/>
        <end position="74"/>
    </location>
</feature>
<protein>
    <recommendedName>
        <fullName evidence="1">DUF4123 domain-containing protein</fullName>
    </recommendedName>
</protein>
<reference evidence="2" key="1">
    <citation type="submission" date="2019-11" db="EMBL/GenBank/DDBJ databases">
        <authorList>
            <person name="Feng L."/>
        </authorList>
    </citation>
    <scope>NUCLEOTIDE SEQUENCE</scope>
    <source>
        <strain evidence="2">EMassiliensisLFYP7</strain>
    </source>
</reference>
<proteinExistence type="predicted"/>
<organism evidence="2">
    <name type="scientific">Phytobacter massiliensis</name>
    <dbReference type="NCBI Taxonomy" id="1485952"/>
    <lineage>
        <taxon>Bacteria</taxon>
        <taxon>Pseudomonadati</taxon>
        <taxon>Pseudomonadota</taxon>
        <taxon>Gammaproteobacteria</taxon>
        <taxon>Enterobacterales</taxon>
        <taxon>Enterobacteriaceae</taxon>
        <taxon>Phytobacter</taxon>
    </lineage>
</organism>
<evidence type="ECO:0000259" key="1">
    <source>
        <dbReference type="Pfam" id="PF13503"/>
    </source>
</evidence>
<gene>
    <name evidence="2" type="ORF">EMLFYP7_03625</name>
</gene>
<evidence type="ECO:0000313" key="2">
    <source>
        <dbReference type="EMBL" id="VYU71707.1"/>
    </source>
</evidence>
<dbReference type="Pfam" id="PF13503">
    <property type="entry name" value="DUF4123"/>
    <property type="match status" value="1"/>
</dbReference>
<name>A0A6N3H3M3_9ENTR</name>
<dbReference type="InterPro" id="IPR025391">
    <property type="entry name" value="DUF4123"/>
</dbReference>
<accession>A0A6N3H3M3</accession>